<dbReference type="SUPFAM" id="SSF52540">
    <property type="entry name" value="P-loop containing nucleoside triphosphate hydrolases"/>
    <property type="match status" value="1"/>
</dbReference>
<name>A0A1H2RUW0_9PSEU</name>
<reference evidence="4" key="1">
    <citation type="submission" date="2016-10" db="EMBL/GenBank/DDBJ databases">
        <authorList>
            <person name="Varghese N."/>
            <person name="Submissions S."/>
        </authorList>
    </citation>
    <scope>NUCLEOTIDE SEQUENCE [LARGE SCALE GENOMIC DNA]</scope>
    <source>
        <strain evidence="4">CGMCC 4.3530</strain>
    </source>
</reference>
<protein>
    <submittedName>
        <fullName evidence="3">ATP-, maltotriose-and DNA-dependent transcriptional regulator MalT</fullName>
    </submittedName>
</protein>
<dbReference type="Gene3D" id="3.40.50.300">
    <property type="entry name" value="P-loop containing nucleotide triphosphate hydrolases"/>
    <property type="match status" value="1"/>
</dbReference>
<dbReference type="InterPro" id="IPR027417">
    <property type="entry name" value="P-loop_NTPase"/>
</dbReference>
<dbReference type="InterPro" id="IPR002182">
    <property type="entry name" value="NB-ARC"/>
</dbReference>
<dbReference type="PANTHER" id="PTHR47691">
    <property type="entry name" value="REGULATOR-RELATED"/>
    <property type="match status" value="1"/>
</dbReference>
<evidence type="ECO:0000313" key="3">
    <source>
        <dbReference type="EMBL" id="SDW23221.1"/>
    </source>
</evidence>
<dbReference type="InterPro" id="IPR036388">
    <property type="entry name" value="WH-like_DNA-bd_sf"/>
</dbReference>
<dbReference type="Gene3D" id="1.10.10.10">
    <property type="entry name" value="Winged helix-like DNA-binding domain superfamily/Winged helix DNA-binding domain"/>
    <property type="match status" value="1"/>
</dbReference>
<dbReference type="SUPFAM" id="SSF48452">
    <property type="entry name" value="TPR-like"/>
    <property type="match status" value="2"/>
</dbReference>
<organism evidence="3 4">
    <name type="scientific">Saccharopolyspora shandongensis</name>
    <dbReference type="NCBI Taxonomy" id="418495"/>
    <lineage>
        <taxon>Bacteria</taxon>
        <taxon>Bacillati</taxon>
        <taxon>Actinomycetota</taxon>
        <taxon>Actinomycetes</taxon>
        <taxon>Pseudonocardiales</taxon>
        <taxon>Pseudonocardiaceae</taxon>
        <taxon>Saccharopolyspora</taxon>
    </lineage>
</organism>
<gene>
    <name evidence="3" type="ORF">SAMN05216215_100225</name>
</gene>
<evidence type="ECO:0000256" key="1">
    <source>
        <dbReference type="PROSITE-ProRule" id="PRU00339"/>
    </source>
</evidence>
<evidence type="ECO:0000259" key="2">
    <source>
        <dbReference type="Pfam" id="PF00931"/>
    </source>
</evidence>
<feature type="domain" description="NB-ARC" evidence="2">
    <location>
        <begin position="86"/>
        <end position="236"/>
    </location>
</feature>
<sequence length="715" mass="78039">MLINSALGEFVGSGDGVRNDSAASVGGHSVQAGHIHGDVHFHRGTEDRLVPRQLPLAARHFVNRAVEQDALTTLLGGAKTGGFVLISTVDGIAGVGKSTLAVHWAHGMRDRFPDGELYVNLRGFDPAAEPVKPTEALAAFLAALGVSGERMPQDAEARAALFRSLVHGKRMLLLLDNARTAEQVRPLLPSSPSCLVLVTSRNRLHELVVREGATRIALEVLTDDEAGQLLARYLGDERVAAEPEAVRELVRHCAGLPLALGIAAVRAAENPDFPLDELVSDLQDERDRLDALDAGGVTGVRAVFSWSYRSLRPEAARMFRLLGLPTGPDISLAAAADLAGMAPREARALLAELARANLVDQHKPGRYQFHDLIRAYAAECAAADEAPTDREAAIRRLLDHYLRTSHAIRQSIREHERIFVSELPSSDVEPLSFGDEAQRLAWLDAEHPNIVAAIQQASRQGFPVHAWSLPVSLMYFFRLRGHLEVWIDTFGLAVDATRRIGDRQAEARALYGLGIGHHQMKQFDEGMRYGDLARELFEQVGDRYALGFALLAGAEGYTRVQRFDEALEMARRGLELQDEVGDLNSQGYGHSSLGVVYMGMREHDKARSHFKEALPLYREAGEQFGEAYVLNALAGLDLEDGDVDSALATYQEALQLRQAIGYRRGEAQSLRGMGGALKAAGELDEAHVCWGRALEIFDEIGDAEAGDVQAELDRS</sequence>
<dbReference type="Gene3D" id="1.25.40.10">
    <property type="entry name" value="Tetratricopeptide repeat domain"/>
    <property type="match status" value="2"/>
</dbReference>
<dbReference type="PANTHER" id="PTHR47691:SF3">
    <property type="entry name" value="HTH-TYPE TRANSCRIPTIONAL REGULATOR RV0890C-RELATED"/>
    <property type="match status" value="1"/>
</dbReference>
<dbReference type="EMBL" id="FNOK01000002">
    <property type="protein sequence ID" value="SDW23221.1"/>
    <property type="molecule type" value="Genomic_DNA"/>
</dbReference>
<dbReference type="InterPro" id="IPR011990">
    <property type="entry name" value="TPR-like_helical_dom_sf"/>
</dbReference>
<evidence type="ECO:0000313" key="4">
    <source>
        <dbReference type="Proteomes" id="UP000199529"/>
    </source>
</evidence>
<feature type="repeat" description="TPR" evidence="1">
    <location>
        <begin position="587"/>
        <end position="620"/>
    </location>
</feature>
<proteinExistence type="predicted"/>
<keyword evidence="1" id="KW-0802">TPR repeat</keyword>
<dbReference type="RefSeq" id="WP_363900011.1">
    <property type="nucleotide sequence ID" value="NZ_JBFAXT010000008.1"/>
</dbReference>
<dbReference type="AlphaFoldDB" id="A0A1H2RUW0"/>
<dbReference type="PROSITE" id="PS50005">
    <property type="entry name" value="TPR"/>
    <property type="match status" value="1"/>
</dbReference>
<dbReference type="PRINTS" id="PR00364">
    <property type="entry name" value="DISEASERSIST"/>
</dbReference>
<dbReference type="Pfam" id="PF13424">
    <property type="entry name" value="TPR_12"/>
    <property type="match status" value="1"/>
</dbReference>
<dbReference type="InterPro" id="IPR019734">
    <property type="entry name" value="TPR_rpt"/>
</dbReference>
<dbReference type="STRING" id="418495.SAMN05216215_100225"/>
<accession>A0A1H2RUW0</accession>
<dbReference type="SMART" id="SM00028">
    <property type="entry name" value="TPR"/>
    <property type="match status" value="5"/>
</dbReference>
<keyword evidence="4" id="KW-1185">Reference proteome</keyword>
<dbReference type="Proteomes" id="UP000199529">
    <property type="component" value="Unassembled WGS sequence"/>
</dbReference>
<dbReference type="GO" id="GO:0043531">
    <property type="term" value="F:ADP binding"/>
    <property type="evidence" value="ECO:0007669"/>
    <property type="project" value="InterPro"/>
</dbReference>
<dbReference type="Pfam" id="PF00931">
    <property type="entry name" value="NB-ARC"/>
    <property type="match status" value="1"/>
</dbReference>